<reference evidence="1 2" key="1">
    <citation type="submission" date="2020-09" db="EMBL/GenBank/DDBJ databases">
        <title>Genome sequences of Mycetohabitans spp.</title>
        <authorList>
            <person name="Carter M.E."/>
            <person name="Carpenter S.C.D."/>
            <person name="Bogdanove A.J."/>
        </authorList>
    </citation>
    <scope>NUCLEOTIDE SEQUENCE [LARGE SCALE GENOMIC DNA]</scope>
    <source>
        <strain evidence="1 2">B12</strain>
    </source>
</reference>
<proteinExistence type="predicted"/>
<keyword evidence="2" id="KW-1185">Reference proteome</keyword>
<dbReference type="InterPro" id="IPR010270">
    <property type="entry name" value="Phage_P2_GpM"/>
</dbReference>
<protein>
    <submittedName>
        <fullName evidence="1">Terminase</fullName>
    </submittedName>
</protein>
<dbReference type="EMBL" id="CP062176">
    <property type="protein sequence ID" value="WXK39629.1"/>
    <property type="molecule type" value="Genomic_DNA"/>
</dbReference>
<name>A0ABZ2Q4S1_9BURK</name>
<accession>A0ABZ2Q4S1</accession>
<dbReference type="Pfam" id="PF05944">
    <property type="entry name" value="Phage_term_smal"/>
    <property type="match status" value="1"/>
</dbReference>
<dbReference type="RefSeq" id="WP_338910677.1">
    <property type="nucleotide sequence ID" value="NZ_CP062176.1"/>
</dbReference>
<evidence type="ECO:0000313" key="2">
    <source>
        <dbReference type="Proteomes" id="UP001493153"/>
    </source>
</evidence>
<evidence type="ECO:0000313" key="1">
    <source>
        <dbReference type="EMBL" id="WXK39629.1"/>
    </source>
</evidence>
<dbReference type="Proteomes" id="UP001493153">
    <property type="component" value="Chromosome"/>
</dbReference>
<sequence length="237" mass="25564">MTSLAKRHIERVRAAQTAAQTEPGQSLSGASHYELMLAKLASDKRRLKAIQSVARKIDVKREVLPDYAAYVDGALDGGRGAQDDVLMTVMIWRIDAGDYAGALDIARYALRHGLTLPDQYERSTAAAIAEEFADAALAALRDGDPFDATQLAEVYALTQSCDMHDPIRAKLHKALGLLDMRAIGCDSLDDASDRARVQAALASLREALRLDARSGVKQTIARLESILSAAHGPAARL</sequence>
<gene>
    <name evidence="1" type="ORF">IHE29_10295</name>
</gene>
<organism evidence="1 2">
    <name type="scientific">Mycetohabitans rhizoxinica</name>
    <dbReference type="NCBI Taxonomy" id="412963"/>
    <lineage>
        <taxon>Bacteria</taxon>
        <taxon>Pseudomonadati</taxon>
        <taxon>Pseudomonadota</taxon>
        <taxon>Betaproteobacteria</taxon>
        <taxon>Burkholderiales</taxon>
        <taxon>Burkholderiaceae</taxon>
        <taxon>Mycetohabitans</taxon>
    </lineage>
</organism>